<organism evidence="2 3">
    <name type="scientific">Sinorhizobium americanum</name>
    <dbReference type="NCBI Taxonomy" id="194963"/>
    <lineage>
        <taxon>Bacteria</taxon>
        <taxon>Pseudomonadati</taxon>
        <taxon>Pseudomonadota</taxon>
        <taxon>Alphaproteobacteria</taxon>
        <taxon>Hyphomicrobiales</taxon>
        <taxon>Rhizobiaceae</taxon>
        <taxon>Sinorhizobium/Ensifer group</taxon>
        <taxon>Sinorhizobium</taxon>
    </lineage>
</organism>
<feature type="domain" description="N-acetyltransferase" evidence="1">
    <location>
        <begin position="15"/>
        <end position="147"/>
    </location>
</feature>
<dbReference type="PANTHER" id="PTHR47237">
    <property type="entry name" value="SLL0310 PROTEIN"/>
    <property type="match status" value="1"/>
</dbReference>
<dbReference type="Pfam" id="PF13508">
    <property type="entry name" value="Acetyltransf_7"/>
    <property type="match status" value="1"/>
</dbReference>
<keyword evidence="2" id="KW-0614">Plasmid</keyword>
<geneLocation type="plasmid" evidence="2 3">
    <name>C</name>
</geneLocation>
<evidence type="ECO:0000313" key="2">
    <source>
        <dbReference type="EMBL" id="APG94360.1"/>
    </source>
</evidence>
<dbReference type="Gene3D" id="3.40.630.30">
    <property type="match status" value="1"/>
</dbReference>
<proteinExistence type="predicted"/>
<evidence type="ECO:0000259" key="1">
    <source>
        <dbReference type="PROSITE" id="PS51186"/>
    </source>
</evidence>
<dbReference type="InterPro" id="IPR016181">
    <property type="entry name" value="Acyl_CoA_acyltransferase"/>
</dbReference>
<evidence type="ECO:0000313" key="3">
    <source>
        <dbReference type="Proteomes" id="UP000182306"/>
    </source>
</evidence>
<dbReference type="Proteomes" id="UP000182306">
    <property type="component" value="Plasmid C"/>
</dbReference>
<keyword evidence="2" id="KW-0808">Transferase</keyword>
<dbReference type="Gene3D" id="3.40.630.90">
    <property type="match status" value="1"/>
</dbReference>
<accession>A0A1L3LW86</accession>
<dbReference type="EMBL" id="CP013110">
    <property type="protein sequence ID" value="APG94360.1"/>
    <property type="molecule type" value="Genomic_DNA"/>
</dbReference>
<dbReference type="GO" id="GO:0016747">
    <property type="term" value="F:acyltransferase activity, transferring groups other than amino-acyl groups"/>
    <property type="evidence" value="ECO:0007669"/>
    <property type="project" value="InterPro"/>
</dbReference>
<dbReference type="CDD" id="cd04301">
    <property type="entry name" value="NAT_SF"/>
    <property type="match status" value="1"/>
</dbReference>
<dbReference type="Pfam" id="PF18014">
    <property type="entry name" value="Acetyltransf_18"/>
    <property type="match status" value="1"/>
</dbReference>
<name>A0A1L3LW86_9HYPH</name>
<reference evidence="2 3" key="1">
    <citation type="submission" date="2015-10" db="EMBL/GenBank/DDBJ databases">
        <title>Genomic differences between typical nodule nitrogen-fixing rhizobial strains and those coming from bean seeds.</title>
        <authorList>
            <person name="Peralta H."/>
            <person name="Aguilar-Vera A."/>
            <person name="Diaz R."/>
            <person name="Mora Y."/>
            <person name="Martinez-Batallar G."/>
            <person name="Salazar E."/>
            <person name="Vargas-Lagunas C."/>
            <person name="Encarnacion S."/>
            <person name="Girard L."/>
            <person name="Mora J."/>
        </authorList>
    </citation>
    <scope>NUCLEOTIDE SEQUENCE [LARGE SCALE GENOMIC DNA]</scope>
    <source>
        <strain evidence="2 3">CFNEI 73</strain>
        <plasmid evidence="2 3">C</plasmid>
    </source>
</reference>
<dbReference type="PANTHER" id="PTHR47237:SF2">
    <property type="entry name" value="BLL4206 PROTEIN"/>
    <property type="match status" value="1"/>
</dbReference>
<gene>
    <name evidence="2" type="ORF">SAMCFNEI73_pC0640</name>
</gene>
<keyword evidence="3" id="KW-1185">Reference proteome</keyword>
<dbReference type="KEGG" id="same:SAMCFNEI73_pC0640"/>
<dbReference type="AlphaFoldDB" id="A0A1L3LW86"/>
<dbReference type="SUPFAM" id="SSF55729">
    <property type="entry name" value="Acyl-CoA N-acyltransferases (Nat)"/>
    <property type="match status" value="1"/>
</dbReference>
<sequence>MLQEFKDLSMQLSQIELAPFGSEHLESAVRLSREAGWPHRLEDWQMALALSEGVVAIEAGRVLGTTLVTAYGNDCATINMVIVDEAMRGRGLGRGLMDAALRIAGDRPLRLVATADGLPLYEKLGFRETGTVLQHQGIARELAAPAGIDPVTTEDTAAITALDGVAFGADRRDLIAYIAKVGEFAVIRRNDRIDGFAALRAFGRGNVIGPVVAANADDAKALITHFIARRAGQFVRVDTTAETGLSPWLSDQGLIHVGGGIAMDRPALGRAADRAAFTFALANQALG</sequence>
<dbReference type="InterPro" id="IPR000182">
    <property type="entry name" value="GNAT_dom"/>
</dbReference>
<protein>
    <submittedName>
        <fullName evidence="2">Acetyltransferase</fullName>
    </submittedName>
</protein>
<dbReference type="InterPro" id="IPR052729">
    <property type="entry name" value="Acyl/Acetyltrans_Enzymes"/>
</dbReference>
<dbReference type="InterPro" id="IPR041496">
    <property type="entry name" value="YitH/HolE_GNAT"/>
</dbReference>
<dbReference type="PROSITE" id="PS51186">
    <property type="entry name" value="GNAT"/>
    <property type="match status" value="1"/>
</dbReference>